<feature type="compositionally biased region" description="Basic and acidic residues" evidence="1">
    <location>
        <begin position="1"/>
        <end position="10"/>
    </location>
</feature>
<dbReference type="VEuPathDB" id="VectorBase:AAEL018168"/>
<feature type="region of interest" description="Disordered" evidence="1">
    <location>
        <begin position="496"/>
        <end position="575"/>
    </location>
</feature>
<dbReference type="InterPro" id="IPR051053">
    <property type="entry name" value="ECH/Chromodomain_protein"/>
</dbReference>
<feature type="compositionally biased region" description="Low complexity" evidence="1">
    <location>
        <begin position="720"/>
        <end position="731"/>
    </location>
</feature>
<protein>
    <submittedName>
        <fullName evidence="2">Putative enoyl-coa hydratase/isomerase</fullName>
    </submittedName>
</protein>
<reference evidence="2" key="1">
    <citation type="journal article" date="2016" name="PLoS ONE">
        <title>A Deep Insight into the Sialome of Male and Female Aedes aegypti Mosquitoes.</title>
        <authorList>
            <person name="Ribeiro J.M."/>
            <person name="Martin-Martin I."/>
            <person name="Arca B."/>
            <person name="Calvo E."/>
        </authorList>
    </citation>
    <scope>NUCLEOTIDE SEQUENCE</scope>
    <source>
        <strain evidence="2">Liverpool</strain>
        <tissue evidence="2">Salivary glands</tissue>
    </source>
</reference>
<dbReference type="SUPFAM" id="SSF52096">
    <property type="entry name" value="ClpP/crotonase"/>
    <property type="match status" value="1"/>
</dbReference>
<dbReference type="Gene3D" id="3.90.226.10">
    <property type="entry name" value="2-enoyl-CoA Hydratase, Chain A, domain 1"/>
    <property type="match status" value="1"/>
</dbReference>
<dbReference type="AlphaFoldDB" id="A0A0P6IXC9"/>
<organism evidence="2">
    <name type="scientific">Aedes aegypti</name>
    <name type="common">Yellowfever mosquito</name>
    <name type="synonym">Culex aegypti</name>
    <dbReference type="NCBI Taxonomy" id="7159"/>
    <lineage>
        <taxon>Eukaryota</taxon>
        <taxon>Metazoa</taxon>
        <taxon>Ecdysozoa</taxon>
        <taxon>Arthropoda</taxon>
        <taxon>Hexapoda</taxon>
        <taxon>Insecta</taxon>
        <taxon>Pterygota</taxon>
        <taxon>Neoptera</taxon>
        <taxon>Endopterygota</taxon>
        <taxon>Diptera</taxon>
        <taxon>Nematocera</taxon>
        <taxon>Culicoidea</taxon>
        <taxon>Culicidae</taxon>
        <taxon>Culicinae</taxon>
        <taxon>Aedini</taxon>
        <taxon>Aedes</taxon>
        <taxon>Stegomyia</taxon>
    </lineage>
</organism>
<name>A0A0P6IXC9_AEDAE</name>
<proteinExistence type="evidence at transcript level"/>
<feature type="region of interest" description="Disordered" evidence="1">
    <location>
        <begin position="229"/>
        <end position="269"/>
    </location>
</feature>
<feature type="compositionally biased region" description="Polar residues" evidence="1">
    <location>
        <begin position="411"/>
        <end position="422"/>
    </location>
</feature>
<feature type="region of interest" description="Disordered" evidence="1">
    <location>
        <begin position="1"/>
        <end position="58"/>
    </location>
</feature>
<feature type="compositionally biased region" description="Polar residues" evidence="1">
    <location>
        <begin position="300"/>
        <end position="310"/>
    </location>
</feature>
<dbReference type="Pfam" id="PF00378">
    <property type="entry name" value="ECH_1"/>
    <property type="match status" value="1"/>
</dbReference>
<evidence type="ECO:0000313" key="2">
    <source>
        <dbReference type="EMBL" id="JAN95641.1"/>
    </source>
</evidence>
<feature type="region of interest" description="Disordered" evidence="1">
    <location>
        <begin position="343"/>
        <end position="469"/>
    </location>
</feature>
<dbReference type="GO" id="GO:0016853">
    <property type="term" value="F:isomerase activity"/>
    <property type="evidence" value="ECO:0007669"/>
    <property type="project" value="UniProtKB-KW"/>
</dbReference>
<feature type="compositionally biased region" description="Low complexity" evidence="1">
    <location>
        <begin position="757"/>
        <end position="767"/>
    </location>
</feature>
<sequence length="1113" mass="121214">MSAPEPEKVNDSVSANPPPVVDDGSLTAPAASSVKKSHLEGTDATMSDDDNKVITTLETPKSTKEKVIIHSQTIIKPAAESPTEPKATNDLLAKMKSRLSKQIDLSVISTPKSHQISGSHDSSGSIEIPADLILGSDIPVTPAAAHVAKEELEDHDLIAILEGDDVDITETATEIEVRVGGGDEGMYEGEQLLEEIHISIVDEQDLEAEKKEREREIAMRQMATLPIAPKGRKPKHAGDWQEQKMPPLKASPTKRYTSKAESSTPPGMIKTVSVEKVPPVSKPNLELKSLPVKSPPGTPGQVTIKGQTTIKPVPRPIVIKTEPVEKGAFPSPTKKVMVPPVKAASASKALIQKPSSLTKPLPTKPPTQKPASTSKTIPQKTSLVSSVPPQKPTTQKANPPVPRPIPIPPAKTSNDDLISSLVSDWDDEPIVPKKEPISPIASPPVAQPTTNVTMGPPQPPTPEEPVKRSRVIKKKIIWDPDNPETHMSFASFVKSNRTKPLPESPKETFTPPAPIRPPGTGIRRKRAESVAAHMIKDTPQFALPPPRKRARTPEPVSSKAPPVSFAPKNTARKKKSEIEKLLGDEGAINMLYDVECENSNTDLLKTSDLKVDSDDEDEKLMAKAKIITDAVIKQGHSPNDNATHVPRMRPKRAPTPQQTSPSPAPPATTTSGTSSRKSSGTTNGPGRKRKQPASGSEDWDYVYNSRKTCDDAMIIRRRSNSSYSSSTSPRRLSVDQPNTTASDTPTDTPEKPNFEFIKPSNKSPSKSENIKLDSSLVANMKGKLSKVLGSKPADISSPDSSPPVKVEKKLKVSPKVVSTESTTATAPTTTTVRVEENGAGKSWESLLEKLTELKLQELSFKRSGNYIELLLAPKETKLKDVFTIELINELKTVLNILKGDPNVRAVLMRSSGKHFCRGIDVSYLIQTNAEKRKIAAQVYSGHLRNFLQTMATFNKPLVAAIHGDMVGLGVTMLPLFDVVIAQDSSTFQTPYGILGHLPEAMKIFTSTKNLKPRAITDLLYLCRKVSVNTALDYGLISEAVNAEKFQDRADSITKKLASLSQQALKSMKANLRQELLARLDEQLTAEQRKLSQQWITTECQEKFKQFVNRGGEW</sequence>
<dbReference type="EMBL" id="GDUN01000278">
    <property type="protein sequence ID" value="JAN95641.1"/>
    <property type="molecule type" value="mRNA"/>
</dbReference>
<dbReference type="InterPro" id="IPR001753">
    <property type="entry name" value="Enoyl-CoA_hydra/iso"/>
</dbReference>
<dbReference type="CDD" id="cd06558">
    <property type="entry name" value="crotonase-like"/>
    <property type="match status" value="1"/>
</dbReference>
<dbReference type="PANTHER" id="PTHR43684:SF13">
    <property type="entry name" value="CHROMODOMAIN Y-LIKE PROTEIN"/>
    <property type="match status" value="1"/>
</dbReference>
<feature type="compositionally biased region" description="Low complexity" evidence="1">
    <location>
        <begin position="790"/>
        <end position="804"/>
    </location>
</feature>
<accession>A0A0P6IXC9</accession>
<feature type="compositionally biased region" description="Pro residues" evidence="1">
    <location>
        <begin position="399"/>
        <end position="409"/>
    </location>
</feature>
<evidence type="ECO:0000256" key="1">
    <source>
        <dbReference type="SAM" id="MobiDB-lite"/>
    </source>
</evidence>
<dbReference type="PANTHER" id="PTHR43684">
    <property type="match status" value="1"/>
</dbReference>
<feature type="compositionally biased region" description="Polar residues" evidence="1">
    <location>
        <begin position="371"/>
        <end position="397"/>
    </location>
</feature>
<feature type="region of interest" description="Disordered" evidence="1">
    <location>
        <begin position="788"/>
        <end position="808"/>
    </location>
</feature>
<feature type="compositionally biased region" description="Low complexity" evidence="1">
    <location>
        <begin position="654"/>
        <end position="682"/>
    </location>
</feature>
<feature type="region of interest" description="Disordered" evidence="1">
    <location>
        <begin position="628"/>
        <end position="768"/>
    </location>
</feature>
<keyword evidence="2" id="KW-0413">Isomerase</keyword>
<feature type="region of interest" description="Disordered" evidence="1">
    <location>
        <begin position="285"/>
        <end position="318"/>
    </location>
</feature>
<feature type="compositionally biased region" description="Polar residues" evidence="1">
    <location>
        <begin position="735"/>
        <end position="747"/>
    </location>
</feature>
<dbReference type="InterPro" id="IPR029045">
    <property type="entry name" value="ClpP/crotonase-like_dom_sf"/>
</dbReference>